<dbReference type="Proteomes" id="UP001140096">
    <property type="component" value="Unassembled WGS sequence"/>
</dbReference>
<protein>
    <submittedName>
        <fullName evidence="1">Transcriptional regulator of nonfermentable carbon utilization</fullName>
    </submittedName>
</protein>
<name>A0ACC1LRA4_9FUNG</name>
<accession>A0ACC1LRA4</accession>
<organism evidence="1 2">
    <name type="scientific">Coemansia furcata</name>
    <dbReference type="NCBI Taxonomy" id="417177"/>
    <lineage>
        <taxon>Eukaryota</taxon>
        <taxon>Fungi</taxon>
        <taxon>Fungi incertae sedis</taxon>
        <taxon>Zoopagomycota</taxon>
        <taxon>Kickxellomycotina</taxon>
        <taxon>Kickxellomycetes</taxon>
        <taxon>Kickxellales</taxon>
        <taxon>Kickxellaceae</taxon>
        <taxon>Coemansia</taxon>
    </lineage>
</organism>
<keyword evidence="2" id="KW-1185">Reference proteome</keyword>
<comment type="caution">
    <text evidence="1">The sequence shown here is derived from an EMBL/GenBank/DDBJ whole genome shotgun (WGS) entry which is preliminary data.</text>
</comment>
<sequence>MDHTNRKAVLGLLNPVPIQTQFASHIQLQQPRRSLGLAPLHMRATNSDFDQQQQQQGPSLQLPTSLLGADSNNTSHNSVSPEPKTKPSRGEQRKAKGASRNKRKTVRACNHCQRSHLTCDDGRPCARCVKKNIADTCVDGVRKKAKYLLEAEEQANRAQAALEAAASEPAIAEADCSQDHANAPPPPPELAQAAGPELNHHSK</sequence>
<proteinExistence type="predicted"/>
<dbReference type="EMBL" id="JANBUP010000019">
    <property type="protein sequence ID" value="KAJ2813805.1"/>
    <property type="molecule type" value="Genomic_DNA"/>
</dbReference>
<evidence type="ECO:0000313" key="2">
    <source>
        <dbReference type="Proteomes" id="UP001140096"/>
    </source>
</evidence>
<reference evidence="1" key="1">
    <citation type="submission" date="2022-07" db="EMBL/GenBank/DDBJ databases">
        <title>Phylogenomic reconstructions and comparative analyses of Kickxellomycotina fungi.</title>
        <authorList>
            <person name="Reynolds N.K."/>
            <person name="Stajich J.E."/>
            <person name="Barry K."/>
            <person name="Grigoriev I.V."/>
            <person name="Crous P."/>
            <person name="Smith M.E."/>
        </authorList>
    </citation>
    <scope>NUCLEOTIDE SEQUENCE</scope>
    <source>
        <strain evidence="1">CBS 102833</strain>
    </source>
</reference>
<gene>
    <name evidence="1" type="primary">ERT1_2</name>
    <name evidence="1" type="ORF">H4S07_000389</name>
</gene>
<evidence type="ECO:0000313" key="1">
    <source>
        <dbReference type="EMBL" id="KAJ2813805.1"/>
    </source>
</evidence>